<sequence>MAPALTGCGTGAGGSKKITLVAAEYGDGKPANSSKRYWDSVARTFEGDHKGVKVSVEVYSWTEVDKKVADMVAAGNAPDIAQIGAYADFAAAGKLYSADQLLSVPTQADFIDSIAAAGEVHRMQYGLPFVSSTRLLFYNKTLFEKAGVLRAPQSWDELQAAASKLKDAGVKMPFGLPLGPEEAPAESLLWMLGAGGGYTDKNDDYVINSHENVQAFTWLRDELVGKKLTGSDPARTNRQDVFDAFCKGQVGMLNGHPSLMQQAEAGGIKYGMAPLPGISGKAKSTMGVADWLMAFKQNGHRKEIGQFLDFVYGTQTVLDFTTQYGLLPVTQSASDQMQKDGQNKKLLPFLEPLQNAVFYPANKTSWAKVSKTIKEKIGQAVQPGGDPMGVLSEIQTQAQSVESPH</sequence>
<dbReference type="RefSeq" id="WP_193553482.1">
    <property type="nucleotide sequence ID" value="NZ_JBFAUK010000004.1"/>
</dbReference>
<dbReference type="PANTHER" id="PTHR43649">
    <property type="entry name" value="ARABINOSE-BINDING PROTEIN-RELATED"/>
    <property type="match status" value="1"/>
</dbReference>
<accession>A0ABV3JVH4</accession>
<dbReference type="InterPro" id="IPR050490">
    <property type="entry name" value="Bact_solute-bd_prot1"/>
</dbReference>
<reference evidence="1 2" key="1">
    <citation type="submission" date="2024-06" db="EMBL/GenBank/DDBJ databases">
        <title>The Natural Products Discovery Center: Release of the First 8490 Sequenced Strains for Exploring Actinobacteria Biosynthetic Diversity.</title>
        <authorList>
            <person name="Kalkreuter E."/>
            <person name="Kautsar S.A."/>
            <person name="Yang D."/>
            <person name="Bader C.D."/>
            <person name="Teijaro C.N."/>
            <person name="Fluegel L."/>
            <person name="Davis C.M."/>
            <person name="Simpson J.R."/>
            <person name="Lauterbach L."/>
            <person name="Steele A.D."/>
            <person name="Gui C."/>
            <person name="Meng S."/>
            <person name="Li G."/>
            <person name="Viehrig K."/>
            <person name="Ye F."/>
            <person name="Su P."/>
            <person name="Kiefer A.F."/>
            <person name="Nichols A."/>
            <person name="Cepeda A.J."/>
            <person name="Yan W."/>
            <person name="Fan B."/>
            <person name="Jiang Y."/>
            <person name="Adhikari A."/>
            <person name="Zheng C.-J."/>
            <person name="Schuster L."/>
            <person name="Cowan T.M."/>
            <person name="Smanski M.J."/>
            <person name="Chevrette M.G."/>
            <person name="De Carvalho L.P.S."/>
            <person name="Shen B."/>
        </authorList>
    </citation>
    <scope>NUCLEOTIDE SEQUENCE [LARGE SCALE GENOMIC DNA]</scope>
    <source>
        <strain evidence="1 2">NPDC052347</strain>
    </source>
</reference>
<dbReference type="Pfam" id="PF01547">
    <property type="entry name" value="SBP_bac_1"/>
    <property type="match status" value="1"/>
</dbReference>
<dbReference type="InterPro" id="IPR006059">
    <property type="entry name" value="SBP"/>
</dbReference>
<gene>
    <name evidence="1" type="ORF">AB0L16_07505</name>
</gene>
<dbReference type="EMBL" id="JBFAUK010000004">
    <property type="protein sequence ID" value="MEV5506309.1"/>
    <property type="molecule type" value="Genomic_DNA"/>
</dbReference>
<protein>
    <submittedName>
        <fullName evidence="1">Extracellular solute-binding protein</fullName>
    </submittedName>
</protein>
<dbReference type="SUPFAM" id="SSF53850">
    <property type="entry name" value="Periplasmic binding protein-like II"/>
    <property type="match status" value="1"/>
</dbReference>
<dbReference type="Gene3D" id="3.40.190.10">
    <property type="entry name" value="Periplasmic binding protein-like II"/>
    <property type="match status" value="1"/>
</dbReference>
<dbReference type="Proteomes" id="UP001552594">
    <property type="component" value="Unassembled WGS sequence"/>
</dbReference>
<comment type="caution">
    <text evidence="1">The sequence shown here is derived from an EMBL/GenBank/DDBJ whole genome shotgun (WGS) entry which is preliminary data.</text>
</comment>
<proteinExistence type="predicted"/>
<keyword evidence="2" id="KW-1185">Reference proteome</keyword>
<organism evidence="1 2">
    <name type="scientific">Streptomyces orinoci</name>
    <name type="common">Streptoverticillium orinoci</name>
    <dbReference type="NCBI Taxonomy" id="67339"/>
    <lineage>
        <taxon>Bacteria</taxon>
        <taxon>Bacillati</taxon>
        <taxon>Actinomycetota</taxon>
        <taxon>Actinomycetes</taxon>
        <taxon>Kitasatosporales</taxon>
        <taxon>Streptomycetaceae</taxon>
        <taxon>Streptomyces</taxon>
    </lineage>
</organism>
<dbReference type="PANTHER" id="PTHR43649:SF30">
    <property type="entry name" value="ABC TRANSPORTER SUBSTRATE-BINDING PROTEIN"/>
    <property type="match status" value="1"/>
</dbReference>
<evidence type="ECO:0000313" key="2">
    <source>
        <dbReference type="Proteomes" id="UP001552594"/>
    </source>
</evidence>
<name>A0ABV3JVH4_STRON</name>
<evidence type="ECO:0000313" key="1">
    <source>
        <dbReference type="EMBL" id="MEV5506309.1"/>
    </source>
</evidence>